<feature type="chain" id="PRO_5038939099" evidence="1">
    <location>
        <begin position="18"/>
        <end position="422"/>
    </location>
</feature>
<dbReference type="GeneID" id="86927618"/>
<dbReference type="PANTHER" id="PTHR43649:SF32">
    <property type="entry name" value="SUGAR BINDING SECRETED PROTEIN"/>
    <property type="match status" value="1"/>
</dbReference>
<dbReference type="SUPFAM" id="SSF53850">
    <property type="entry name" value="Periplasmic binding protein-like II"/>
    <property type="match status" value="1"/>
</dbReference>
<keyword evidence="1" id="KW-0732">Signal</keyword>
<dbReference type="EMBL" id="NPBS01000130">
    <property type="protein sequence ID" value="PAF24010.1"/>
    <property type="molecule type" value="Genomic_DNA"/>
</dbReference>
<dbReference type="PROSITE" id="PS51257">
    <property type="entry name" value="PROKAR_LIPOPROTEIN"/>
    <property type="match status" value="1"/>
</dbReference>
<feature type="signal peptide" evidence="1">
    <location>
        <begin position="1"/>
        <end position="17"/>
    </location>
</feature>
<accession>A0A268RUV2</accession>
<evidence type="ECO:0000313" key="2">
    <source>
        <dbReference type="EMBL" id="PAF24010.1"/>
    </source>
</evidence>
<reference evidence="2 3" key="1">
    <citation type="submission" date="2017-07" db="EMBL/GenBank/DDBJ databases">
        <title>Isolation and whole genome analysis of endospore-forming bacteria from heroin.</title>
        <authorList>
            <person name="Kalinowski J."/>
            <person name="Ahrens B."/>
            <person name="Al-Dilaimi A."/>
            <person name="Winkler A."/>
            <person name="Wibberg D."/>
            <person name="Schleenbecker U."/>
            <person name="Ruckert C."/>
            <person name="Wolfel R."/>
            <person name="Grass G."/>
        </authorList>
    </citation>
    <scope>NUCLEOTIDE SEQUENCE [LARGE SCALE GENOMIC DNA]</scope>
    <source>
        <strain evidence="2 3">7523-2</strain>
    </source>
</reference>
<proteinExistence type="predicted"/>
<keyword evidence="2" id="KW-0813">Transport</keyword>
<dbReference type="Pfam" id="PF13416">
    <property type="entry name" value="SBP_bac_8"/>
    <property type="match status" value="1"/>
</dbReference>
<protein>
    <submittedName>
        <fullName evidence="2">Sugar transporter</fullName>
    </submittedName>
</protein>
<dbReference type="Gene3D" id="3.40.190.10">
    <property type="entry name" value="Periplasmic binding protein-like II"/>
    <property type="match status" value="1"/>
</dbReference>
<sequence>MAKKAFGLALASTLLLAACGGGGTEDASGDDRVELTFWLFGTTKYEELAEVYMEENPGVKINIQEGDNTDHHNNLFTALSTGSGAPDLALVEINEIERYRDAQDRFINLYDYGAEELKGHYLDWVWETAENRDGDFLFGLPTDIGPTAMFYRTDVFEEAGLPTDPEEVSATIQTWDDYTEMANTIYEKTGTIVTDSPELVYNALRDQAKEHYFNENEELIVENNAAIREAYDRTVELIENGVVGSLELWTPEWGGAMDTGDYATLLGPAWMIAVIQGNAPNAAGNWSIADMPEGAGNWGGSFVTIPAETDHPEEAYDFVKWLLSPENQLQSFVDAGLFPSAPAVYEEEAFINHTDEYFNGLNTAAVFGKAAQQVESVYKGRNYMLVQEEILTALDNVNSNGADPDAEWDAAMKRINDRLQRG</sequence>
<gene>
    <name evidence="2" type="ORF">CHH61_20810</name>
</gene>
<dbReference type="AlphaFoldDB" id="A0A268RUV2"/>
<dbReference type="RefSeq" id="WP_094425573.1">
    <property type="nucleotide sequence ID" value="NZ_CP019985.1"/>
</dbReference>
<dbReference type="Proteomes" id="UP000216133">
    <property type="component" value="Unassembled WGS sequence"/>
</dbReference>
<name>A0A268RUV2_SHOCL</name>
<dbReference type="InterPro" id="IPR006059">
    <property type="entry name" value="SBP"/>
</dbReference>
<evidence type="ECO:0000313" key="3">
    <source>
        <dbReference type="Proteomes" id="UP000216133"/>
    </source>
</evidence>
<dbReference type="PANTHER" id="PTHR43649">
    <property type="entry name" value="ARABINOSE-BINDING PROTEIN-RELATED"/>
    <property type="match status" value="1"/>
</dbReference>
<organism evidence="2 3">
    <name type="scientific">Shouchella clausii</name>
    <name type="common">Alkalihalobacillus clausii</name>
    <dbReference type="NCBI Taxonomy" id="79880"/>
    <lineage>
        <taxon>Bacteria</taxon>
        <taxon>Bacillati</taxon>
        <taxon>Bacillota</taxon>
        <taxon>Bacilli</taxon>
        <taxon>Bacillales</taxon>
        <taxon>Bacillaceae</taxon>
        <taxon>Shouchella</taxon>
    </lineage>
</organism>
<evidence type="ECO:0000256" key="1">
    <source>
        <dbReference type="SAM" id="SignalP"/>
    </source>
</evidence>
<dbReference type="InterPro" id="IPR050490">
    <property type="entry name" value="Bact_solute-bd_prot1"/>
</dbReference>
<keyword evidence="2" id="KW-0762">Sugar transport</keyword>
<comment type="caution">
    <text evidence="2">The sequence shown here is derived from an EMBL/GenBank/DDBJ whole genome shotgun (WGS) entry which is preliminary data.</text>
</comment>